<evidence type="ECO:0000313" key="1">
    <source>
        <dbReference type="EMBL" id="GAG87823.1"/>
    </source>
</evidence>
<accession>X1BUG5</accession>
<organism evidence="1">
    <name type="scientific">marine sediment metagenome</name>
    <dbReference type="NCBI Taxonomy" id="412755"/>
    <lineage>
        <taxon>unclassified sequences</taxon>
        <taxon>metagenomes</taxon>
        <taxon>ecological metagenomes</taxon>
    </lineage>
</organism>
<sequence length="98" mass="10920">MTDSPYLSIYYPGTSTEKEEPIDFILTPNTPTTLTITWFHEAGKNTFFQPICVFKTQVIQPYRADISLIESEPGRGIRCQLGGVPSAGTFTITLEKTT</sequence>
<name>X1BUG5_9ZZZZ</name>
<comment type="caution">
    <text evidence="1">The sequence shown here is derived from an EMBL/GenBank/DDBJ whole genome shotgun (WGS) entry which is preliminary data.</text>
</comment>
<dbReference type="AlphaFoldDB" id="X1BUG5"/>
<reference evidence="1" key="1">
    <citation type="journal article" date="2014" name="Front. Microbiol.">
        <title>High frequency of phylogenetically diverse reductive dehalogenase-homologous genes in deep subseafloor sedimentary metagenomes.</title>
        <authorList>
            <person name="Kawai M."/>
            <person name="Futagami T."/>
            <person name="Toyoda A."/>
            <person name="Takaki Y."/>
            <person name="Nishi S."/>
            <person name="Hori S."/>
            <person name="Arai W."/>
            <person name="Tsubouchi T."/>
            <person name="Morono Y."/>
            <person name="Uchiyama I."/>
            <person name="Ito T."/>
            <person name="Fujiyama A."/>
            <person name="Inagaki F."/>
            <person name="Takami H."/>
        </authorList>
    </citation>
    <scope>NUCLEOTIDE SEQUENCE</scope>
    <source>
        <strain evidence="1">Expedition CK06-06</strain>
    </source>
</reference>
<proteinExistence type="predicted"/>
<dbReference type="EMBL" id="BART01011659">
    <property type="protein sequence ID" value="GAG87823.1"/>
    <property type="molecule type" value="Genomic_DNA"/>
</dbReference>
<gene>
    <name evidence="1" type="ORF">S01H4_24728</name>
</gene>
<protein>
    <submittedName>
        <fullName evidence="1">Uncharacterized protein</fullName>
    </submittedName>
</protein>